<dbReference type="Gene3D" id="2.60.120.260">
    <property type="entry name" value="Galactose-binding domain-like"/>
    <property type="match status" value="1"/>
</dbReference>
<feature type="domain" description="Histidine kinase/HSP90-like ATPase" evidence="7">
    <location>
        <begin position="514"/>
        <end position="613"/>
    </location>
</feature>
<dbReference type="Proteomes" id="UP000306236">
    <property type="component" value="Unassembled WGS sequence"/>
</dbReference>
<dbReference type="OrthoDB" id="8697484at2"/>
<dbReference type="SMART" id="SM00387">
    <property type="entry name" value="HATPase_c"/>
    <property type="match status" value="1"/>
</dbReference>
<feature type="region of interest" description="Disordered" evidence="5">
    <location>
        <begin position="631"/>
        <end position="663"/>
    </location>
</feature>
<dbReference type="PANTHER" id="PTHR24421">
    <property type="entry name" value="NITRATE/NITRITE SENSOR PROTEIN NARX-RELATED"/>
    <property type="match status" value="1"/>
</dbReference>
<keyword evidence="4" id="KW-0175">Coiled coil</keyword>
<dbReference type="InterPro" id="IPR003594">
    <property type="entry name" value="HATPase_dom"/>
</dbReference>
<evidence type="ECO:0000256" key="3">
    <source>
        <dbReference type="ARBA" id="ARBA00023012"/>
    </source>
</evidence>
<keyword evidence="9" id="KW-1185">Reference proteome</keyword>
<name>A0A4S5BTH8_9BURK</name>
<sequence length="663" mass="73404">MCGPEIISVQAAAEQASSNGRAARPVKGWRDVSLPNRWESDLAKPQDTVWYRIDWQLRCSADAYSAQAEAEPLALGIDGMSLAGEVYSNDTLVWRDHSMVEPFSLSWNMPRWWVLPESSIRDGVNSVWVKVTGVPALQIGLGPLRLGPVDTVQTAYAQRWWSQRTVYMLTLGMNVAIGGFFFIVWLMRRSERSFGWYALTSLSWAAYLATILATSSQPWLEALSLSRLNIAVFAVYVGAFCMFMWRFGAQQFPRIERLLLWSMLGAVAAALFAPRANAPVVFALIWYGFGAAFFLNCLQFEWHVWRPHSTGRSRHNIGFALCLLLILVVAVHDMWLVVHEQSPGQTWNPIVAPLATLLMALLLGGRLAQGMRMIEQFNFALEERVEMVRQELEQALSKAHTHALENAKLQERVQISHDLHDGLGGTLVRGLAMVEQAPAMVPKERVLSMLKIMRDDLRQVIDHGASSNSLAPESPLQWIAPVRHRFTRILDELDVASHWRIAPEWPGHQRPTALQCLGLTRLVEEALANIIKHSRARHVRVSVLVQEDGHAVATMSVCVEDDGIGFDVAAVKEAGLTVGFRSMTARAKRIGAVFDVESGPSGTSVCAIVPMANVQATAAAATQQVSMDASQDATTPAPCRPQRSVAFTETGLEPDVGERVSTL</sequence>
<dbReference type="Pfam" id="PF02518">
    <property type="entry name" value="HATPase_c"/>
    <property type="match status" value="1"/>
</dbReference>
<feature type="transmembrane region" description="Helical" evidence="6">
    <location>
        <begin position="319"/>
        <end position="338"/>
    </location>
</feature>
<reference evidence="8 9" key="1">
    <citation type="submission" date="2019-04" db="EMBL/GenBank/DDBJ databases">
        <title>Lampropedia sp YIM MLB12 draf genome.</title>
        <authorList>
            <person name="Wang Y.-X."/>
        </authorList>
    </citation>
    <scope>NUCLEOTIDE SEQUENCE [LARGE SCALE GENOMIC DNA]</scope>
    <source>
        <strain evidence="8 9">YIM MLB12</strain>
    </source>
</reference>
<keyword evidence="3" id="KW-0902">Two-component regulatory system</keyword>
<keyword evidence="2 8" id="KW-0418">Kinase</keyword>
<dbReference type="Gene3D" id="1.20.5.1930">
    <property type="match status" value="1"/>
</dbReference>
<gene>
    <name evidence="8" type="ORF">E8K88_01920</name>
</gene>
<evidence type="ECO:0000259" key="7">
    <source>
        <dbReference type="SMART" id="SM00387"/>
    </source>
</evidence>
<feature type="transmembrane region" description="Helical" evidence="6">
    <location>
        <begin position="280"/>
        <end position="298"/>
    </location>
</feature>
<dbReference type="SUPFAM" id="SSF49785">
    <property type="entry name" value="Galactose-binding domain-like"/>
    <property type="match status" value="1"/>
</dbReference>
<feature type="transmembrane region" description="Helical" evidence="6">
    <location>
        <begin position="194"/>
        <end position="213"/>
    </location>
</feature>
<feature type="coiled-coil region" evidence="4">
    <location>
        <begin position="378"/>
        <end position="412"/>
    </location>
</feature>
<evidence type="ECO:0000256" key="5">
    <source>
        <dbReference type="SAM" id="MobiDB-lite"/>
    </source>
</evidence>
<keyword evidence="6" id="KW-0812">Transmembrane</keyword>
<feature type="transmembrane region" description="Helical" evidence="6">
    <location>
        <begin position="257"/>
        <end position="274"/>
    </location>
</feature>
<evidence type="ECO:0000313" key="9">
    <source>
        <dbReference type="Proteomes" id="UP000306236"/>
    </source>
</evidence>
<proteinExistence type="predicted"/>
<comment type="caution">
    <text evidence="8">The sequence shown here is derived from an EMBL/GenBank/DDBJ whole genome shotgun (WGS) entry which is preliminary data.</text>
</comment>
<accession>A0A4S5BTH8</accession>
<dbReference type="AlphaFoldDB" id="A0A4S5BTH8"/>
<dbReference type="Gene3D" id="3.30.565.10">
    <property type="entry name" value="Histidine kinase-like ATPase, C-terminal domain"/>
    <property type="match status" value="1"/>
</dbReference>
<evidence type="ECO:0000256" key="2">
    <source>
        <dbReference type="ARBA" id="ARBA00022777"/>
    </source>
</evidence>
<feature type="transmembrane region" description="Helical" evidence="6">
    <location>
        <begin position="225"/>
        <end position="245"/>
    </location>
</feature>
<dbReference type="GO" id="GO:0016301">
    <property type="term" value="F:kinase activity"/>
    <property type="evidence" value="ECO:0007669"/>
    <property type="project" value="UniProtKB-KW"/>
</dbReference>
<evidence type="ECO:0000256" key="4">
    <source>
        <dbReference type="SAM" id="Coils"/>
    </source>
</evidence>
<organism evidence="8 9">
    <name type="scientific">Lampropedia aestuarii</name>
    <dbReference type="NCBI Taxonomy" id="2562762"/>
    <lineage>
        <taxon>Bacteria</taxon>
        <taxon>Pseudomonadati</taxon>
        <taxon>Pseudomonadota</taxon>
        <taxon>Betaproteobacteria</taxon>
        <taxon>Burkholderiales</taxon>
        <taxon>Comamonadaceae</taxon>
        <taxon>Lampropedia</taxon>
    </lineage>
</organism>
<feature type="transmembrane region" description="Helical" evidence="6">
    <location>
        <begin position="350"/>
        <end position="368"/>
    </location>
</feature>
<dbReference type="EMBL" id="SSWX01000002">
    <property type="protein sequence ID" value="THJ36214.1"/>
    <property type="molecule type" value="Genomic_DNA"/>
</dbReference>
<evidence type="ECO:0000256" key="6">
    <source>
        <dbReference type="SAM" id="Phobius"/>
    </source>
</evidence>
<keyword evidence="6" id="KW-0472">Membrane</keyword>
<feature type="transmembrane region" description="Helical" evidence="6">
    <location>
        <begin position="166"/>
        <end position="187"/>
    </location>
</feature>
<dbReference type="InterPro" id="IPR050482">
    <property type="entry name" value="Sensor_HK_TwoCompSys"/>
</dbReference>
<keyword evidence="6" id="KW-1133">Transmembrane helix</keyword>
<dbReference type="InterPro" id="IPR008979">
    <property type="entry name" value="Galactose-bd-like_sf"/>
</dbReference>
<dbReference type="InterPro" id="IPR036890">
    <property type="entry name" value="HATPase_C_sf"/>
</dbReference>
<evidence type="ECO:0000313" key="8">
    <source>
        <dbReference type="EMBL" id="THJ36214.1"/>
    </source>
</evidence>
<keyword evidence="1" id="KW-0808">Transferase</keyword>
<dbReference type="GO" id="GO:0000160">
    <property type="term" value="P:phosphorelay signal transduction system"/>
    <property type="evidence" value="ECO:0007669"/>
    <property type="project" value="UniProtKB-KW"/>
</dbReference>
<protein>
    <submittedName>
        <fullName evidence="8">Histidine kinase</fullName>
    </submittedName>
</protein>
<dbReference type="SUPFAM" id="SSF55874">
    <property type="entry name" value="ATPase domain of HSP90 chaperone/DNA topoisomerase II/histidine kinase"/>
    <property type="match status" value="1"/>
</dbReference>
<dbReference type="InterPro" id="IPR011623">
    <property type="entry name" value="7TMR_DISM_rcpt_extracell_dom1"/>
</dbReference>
<evidence type="ECO:0000256" key="1">
    <source>
        <dbReference type="ARBA" id="ARBA00022679"/>
    </source>
</evidence>
<dbReference type="CDD" id="cd16917">
    <property type="entry name" value="HATPase_UhpB-NarQ-NarX-like"/>
    <property type="match status" value="1"/>
</dbReference>
<dbReference type="Pfam" id="PF07695">
    <property type="entry name" value="7TMR-DISM_7TM"/>
    <property type="match status" value="1"/>
</dbReference>